<keyword evidence="2" id="KW-1185">Reference proteome</keyword>
<gene>
    <name evidence="1" type="ORF">L1987_42365</name>
</gene>
<name>A0ACB9GJR0_9ASTR</name>
<accession>A0ACB9GJR0</accession>
<proteinExistence type="predicted"/>
<dbReference type="EMBL" id="CM042031">
    <property type="protein sequence ID" value="KAI3783288.1"/>
    <property type="molecule type" value="Genomic_DNA"/>
</dbReference>
<dbReference type="Proteomes" id="UP001056120">
    <property type="component" value="Linkage Group LG14"/>
</dbReference>
<protein>
    <submittedName>
        <fullName evidence="1">Uncharacterized protein</fullName>
    </submittedName>
</protein>
<sequence length="143" mass="15442">MEGEEGEKRPLVNSASEMEDEGKKLPCQDSASVTAAAAGRKALHCRSCDDRVKAYIDMRAQVKGGSSRKGRYEKYDAILVGGKLAARPSRYTKQPKIHGIPSKVKPGVFYPIGAPSYPAPGKKALKHPLVNSPSEMEDEGSQI</sequence>
<comment type="caution">
    <text evidence="1">The sequence shown here is derived from an EMBL/GenBank/DDBJ whole genome shotgun (WGS) entry which is preliminary data.</text>
</comment>
<evidence type="ECO:0000313" key="1">
    <source>
        <dbReference type="EMBL" id="KAI3783288.1"/>
    </source>
</evidence>
<reference evidence="1 2" key="2">
    <citation type="journal article" date="2022" name="Mol. Ecol. Resour.">
        <title>The genomes of chicory, endive, great burdock and yacon provide insights into Asteraceae paleo-polyploidization history and plant inulin production.</title>
        <authorList>
            <person name="Fan W."/>
            <person name="Wang S."/>
            <person name="Wang H."/>
            <person name="Wang A."/>
            <person name="Jiang F."/>
            <person name="Liu H."/>
            <person name="Zhao H."/>
            <person name="Xu D."/>
            <person name="Zhang Y."/>
        </authorList>
    </citation>
    <scope>NUCLEOTIDE SEQUENCE [LARGE SCALE GENOMIC DNA]</scope>
    <source>
        <strain evidence="2">cv. Yunnan</strain>
        <tissue evidence="1">Leaves</tissue>
    </source>
</reference>
<reference evidence="2" key="1">
    <citation type="journal article" date="2022" name="Mol. Ecol. Resour.">
        <title>The genomes of chicory, endive, great burdock and yacon provide insights into Asteraceae palaeo-polyploidization history and plant inulin production.</title>
        <authorList>
            <person name="Fan W."/>
            <person name="Wang S."/>
            <person name="Wang H."/>
            <person name="Wang A."/>
            <person name="Jiang F."/>
            <person name="Liu H."/>
            <person name="Zhao H."/>
            <person name="Xu D."/>
            <person name="Zhang Y."/>
        </authorList>
    </citation>
    <scope>NUCLEOTIDE SEQUENCE [LARGE SCALE GENOMIC DNA]</scope>
    <source>
        <strain evidence="2">cv. Yunnan</strain>
    </source>
</reference>
<organism evidence="1 2">
    <name type="scientific">Smallanthus sonchifolius</name>
    <dbReference type="NCBI Taxonomy" id="185202"/>
    <lineage>
        <taxon>Eukaryota</taxon>
        <taxon>Viridiplantae</taxon>
        <taxon>Streptophyta</taxon>
        <taxon>Embryophyta</taxon>
        <taxon>Tracheophyta</taxon>
        <taxon>Spermatophyta</taxon>
        <taxon>Magnoliopsida</taxon>
        <taxon>eudicotyledons</taxon>
        <taxon>Gunneridae</taxon>
        <taxon>Pentapetalae</taxon>
        <taxon>asterids</taxon>
        <taxon>campanulids</taxon>
        <taxon>Asterales</taxon>
        <taxon>Asteraceae</taxon>
        <taxon>Asteroideae</taxon>
        <taxon>Heliantheae alliance</taxon>
        <taxon>Millerieae</taxon>
        <taxon>Smallanthus</taxon>
    </lineage>
</organism>
<evidence type="ECO:0000313" key="2">
    <source>
        <dbReference type="Proteomes" id="UP001056120"/>
    </source>
</evidence>